<dbReference type="InterPro" id="IPR038305">
    <property type="entry name" value="HeLo_sf"/>
</dbReference>
<name>A0A6G1IBC2_9PEZI</name>
<gene>
    <name evidence="2" type="ORF">EJ06DRAFT_578537</name>
</gene>
<dbReference type="EMBL" id="ML996687">
    <property type="protein sequence ID" value="KAF2405337.1"/>
    <property type="molecule type" value="Genomic_DNA"/>
</dbReference>
<feature type="region of interest" description="Disordered" evidence="1">
    <location>
        <begin position="135"/>
        <end position="158"/>
    </location>
</feature>
<accession>A0A6G1IBC2</accession>
<reference evidence="2" key="1">
    <citation type="journal article" date="2020" name="Stud. Mycol.">
        <title>101 Dothideomycetes genomes: a test case for predicting lifestyles and emergence of pathogens.</title>
        <authorList>
            <person name="Haridas S."/>
            <person name="Albert R."/>
            <person name="Binder M."/>
            <person name="Bloem J."/>
            <person name="Labutti K."/>
            <person name="Salamov A."/>
            <person name="Andreopoulos B."/>
            <person name="Baker S."/>
            <person name="Barry K."/>
            <person name="Bills G."/>
            <person name="Bluhm B."/>
            <person name="Cannon C."/>
            <person name="Castanera R."/>
            <person name="Culley D."/>
            <person name="Daum C."/>
            <person name="Ezra D."/>
            <person name="Gonzalez J."/>
            <person name="Henrissat B."/>
            <person name="Kuo A."/>
            <person name="Liang C."/>
            <person name="Lipzen A."/>
            <person name="Lutzoni F."/>
            <person name="Magnuson J."/>
            <person name="Mondo S."/>
            <person name="Nolan M."/>
            <person name="Ohm R."/>
            <person name="Pangilinan J."/>
            <person name="Park H.-J."/>
            <person name="Ramirez L."/>
            <person name="Alfaro M."/>
            <person name="Sun H."/>
            <person name="Tritt A."/>
            <person name="Yoshinaga Y."/>
            <person name="Zwiers L.-H."/>
            <person name="Turgeon B."/>
            <person name="Goodwin S."/>
            <person name="Spatafora J."/>
            <person name="Crous P."/>
            <person name="Grigoriev I."/>
        </authorList>
    </citation>
    <scope>NUCLEOTIDE SEQUENCE</scope>
    <source>
        <strain evidence="2">CBS 262.69</strain>
    </source>
</reference>
<dbReference type="Proteomes" id="UP000799640">
    <property type="component" value="Unassembled WGS sequence"/>
</dbReference>
<dbReference type="Gene3D" id="1.20.120.1020">
    <property type="entry name" value="Prion-inhibition and propagation, HeLo domain"/>
    <property type="match status" value="1"/>
</dbReference>
<evidence type="ECO:0000256" key="1">
    <source>
        <dbReference type="SAM" id="MobiDB-lite"/>
    </source>
</evidence>
<dbReference type="OrthoDB" id="3779652at2759"/>
<evidence type="ECO:0000313" key="3">
    <source>
        <dbReference type="Proteomes" id="UP000799640"/>
    </source>
</evidence>
<proteinExistence type="predicted"/>
<dbReference type="AlphaFoldDB" id="A0A6G1IBC2"/>
<protein>
    <submittedName>
        <fullName evidence="2">Uncharacterized protein</fullName>
    </submittedName>
</protein>
<evidence type="ECO:0000313" key="2">
    <source>
        <dbReference type="EMBL" id="KAF2405337.1"/>
    </source>
</evidence>
<keyword evidence="3" id="KW-1185">Reference proteome</keyword>
<organism evidence="2 3">
    <name type="scientific">Trichodelitschia bisporula</name>
    <dbReference type="NCBI Taxonomy" id="703511"/>
    <lineage>
        <taxon>Eukaryota</taxon>
        <taxon>Fungi</taxon>
        <taxon>Dikarya</taxon>
        <taxon>Ascomycota</taxon>
        <taxon>Pezizomycotina</taxon>
        <taxon>Dothideomycetes</taxon>
        <taxon>Dothideomycetes incertae sedis</taxon>
        <taxon>Phaeotrichales</taxon>
        <taxon>Phaeotrichaceae</taxon>
        <taxon>Trichodelitschia</taxon>
    </lineage>
</organism>
<sequence length="680" mass="77635">MLDPISIINVISFAFQCSELLIHGLGAVKARGKTAHDCLAKLRSYKVQLNNINIRICNWCQVWGFATTPLERGRRFDDDTLEEIWGPDGLNLIKRLLQDIGYKTQCIERKLSGEHWRPAKPKDESGRPRFLKPFRMKSMSRSTSPTDEPAPPTDEEWEEWVKHTSSLRQKSSQPAPLRDASIFFKICFAIYRNDELRLEITELGTLVTEFEQFCTALADVRLSRLSKSDMERKQELMEAECMRERIGTFTKFAQQLHQASERIGGSWSLELRVPEVREQPDLKGGDVARWKDIYDINLDFSLHYHDRSGDDKAECRRIRIAYDPSQSHYVLLDYVSESIGELTKRPSTPSPLDNLPHCQRISRPLESLFSNQTFATPNMAKVWEHDQARLLFGFVNWMVLLYNTPWTDHACCCELRFEHLPDGNTPYVLSGLKRGDCRNALVKGQKLLLLGVVLAQIILGRPLRVPIDTVVGGSGLSSPSSSTGSLTPVVTNSLEELQFKEHWSGDSTMSWEKVDRQRVLRDIAEKTSASVTAAVRYCFENPQLGEGMDFRPDITLDLIQNVLEPFSGHFDIIDSHRGRYSLTTWWRSFQRCCQLLNSRLPALINRTTTVSWLSTSSCWNTTTVILSPEAAQSLSPEQEHERRMARMKAFELIESELMALTEQQLAPVARIRGVNSIPLE</sequence>